<evidence type="ECO:0000313" key="2">
    <source>
        <dbReference type="EMBL" id="OGD94495.1"/>
    </source>
</evidence>
<organism evidence="2 3">
    <name type="scientific">Candidatus Curtissbacteria bacterium RIFCSPLOWO2_01_FULL_37_9</name>
    <dbReference type="NCBI Taxonomy" id="1797724"/>
    <lineage>
        <taxon>Bacteria</taxon>
        <taxon>Candidatus Curtissiibacteriota</taxon>
    </lineage>
</organism>
<evidence type="ECO:0000313" key="3">
    <source>
        <dbReference type="Proteomes" id="UP000178336"/>
    </source>
</evidence>
<accession>A0A1F5GRL4</accession>
<feature type="transmembrane region" description="Helical" evidence="1">
    <location>
        <begin position="13"/>
        <end position="34"/>
    </location>
</feature>
<dbReference type="STRING" id="1797724.A3A48_00315"/>
<name>A0A1F5GRL4_9BACT</name>
<comment type="caution">
    <text evidence="2">The sequence shown here is derived from an EMBL/GenBank/DDBJ whole genome shotgun (WGS) entry which is preliminary data.</text>
</comment>
<feature type="transmembrane region" description="Helical" evidence="1">
    <location>
        <begin position="148"/>
        <end position="168"/>
    </location>
</feature>
<protein>
    <submittedName>
        <fullName evidence="2">Uncharacterized protein</fullName>
    </submittedName>
</protein>
<dbReference type="EMBL" id="MFBN01000046">
    <property type="protein sequence ID" value="OGD94495.1"/>
    <property type="molecule type" value="Genomic_DNA"/>
</dbReference>
<reference evidence="2 3" key="1">
    <citation type="journal article" date="2016" name="Nat. Commun.">
        <title>Thousands of microbial genomes shed light on interconnected biogeochemical processes in an aquifer system.</title>
        <authorList>
            <person name="Anantharaman K."/>
            <person name="Brown C.T."/>
            <person name="Hug L.A."/>
            <person name="Sharon I."/>
            <person name="Castelle C.J."/>
            <person name="Probst A.J."/>
            <person name="Thomas B.C."/>
            <person name="Singh A."/>
            <person name="Wilkins M.J."/>
            <person name="Karaoz U."/>
            <person name="Brodie E.L."/>
            <person name="Williams K.H."/>
            <person name="Hubbard S.S."/>
            <person name="Banfield J.F."/>
        </authorList>
    </citation>
    <scope>NUCLEOTIDE SEQUENCE [LARGE SCALE GENOMIC DNA]</scope>
</reference>
<keyword evidence="1" id="KW-1133">Transmembrane helix</keyword>
<keyword evidence="1" id="KW-0812">Transmembrane</keyword>
<feature type="transmembrane region" description="Helical" evidence="1">
    <location>
        <begin position="70"/>
        <end position="89"/>
    </location>
</feature>
<evidence type="ECO:0000256" key="1">
    <source>
        <dbReference type="SAM" id="Phobius"/>
    </source>
</evidence>
<gene>
    <name evidence="2" type="ORF">A3A48_00315</name>
</gene>
<dbReference type="Proteomes" id="UP000178336">
    <property type="component" value="Unassembled WGS sequence"/>
</dbReference>
<proteinExistence type="predicted"/>
<sequence>MIAKSLIKLIDEAIMPAVALIAGKMLGLFAASFFLNLPFTIQNKEVFWLLPSIQFSSINAYLTAENYSNLAMFMTAVLGAILVVVRAHFFHESHISPTFHAKLVSLNLERLIAPSYHIYHQAAIWLIFLWLTVGFLIISTILQVTYAQITVIAFVIAANLSWVFALDIEKEMEILRST</sequence>
<dbReference type="AlphaFoldDB" id="A0A1F5GRL4"/>
<feature type="transmembrane region" description="Helical" evidence="1">
    <location>
        <begin position="122"/>
        <end position="142"/>
    </location>
</feature>
<keyword evidence="1" id="KW-0472">Membrane</keyword>